<dbReference type="GO" id="GO:0045944">
    <property type="term" value="P:positive regulation of transcription by RNA polymerase II"/>
    <property type="evidence" value="ECO:0007669"/>
    <property type="project" value="Ensembl"/>
</dbReference>
<keyword evidence="9" id="KW-1185">Reference proteome</keyword>
<evidence type="ECO:0000256" key="7">
    <source>
        <dbReference type="SAM" id="SignalP"/>
    </source>
</evidence>
<organism evidence="8 9">
    <name type="scientific">Marmota marmota marmota</name>
    <name type="common">Alpine marmot</name>
    <dbReference type="NCBI Taxonomy" id="9994"/>
    <lineage>
        <taxon>Eukaryota</taxon>
        <taxon>Metazoa</taxon>
        <taxon>Chordata</taxon>
        <taxon>Craniata</taxon>
        <taxon>Vertebrata</taxon>
        <taxon>Euteleostomi</taxon>
        <taxon>Mammalia</taxon>
        <taxon>Eutheria</taxon>
        <taxon>Euarchontoglires</taxon>
        <taxon>Glires</taxon>
        <taxon>Rodentia</taxon>
        <taxon>Sciuromorpha</taxon>
        <taxon>Sciuridae</taxon>
        <taxon>Xerinae</taxon>
        <taxon>Marmotini</taxon>
        <taxon>Marmota</taxon>
    </lineage>
</organism>
<dbReference type="InterPro" id="IPR019827">
    <property type="entry name" value="Leukemia_IF/oncostatin_CS"/>
</dbReference>
<dbReference type="GO" id="GO:0005615">
    <property type="term" value="C:extracellular space"/>
    <property type="evidence" value="ECO:0007669"/>
    <property type="project" value="UniProtKB-KW"/>
</dbReference>
<dbReference type="GO" id="GO:0032740">
    <property type="term" value="P:positive regulation of interleukin-17 production"/>
    <property type="evidence" value="ECO:0007669"/>
    <property type="project" value="Ensembl"/>
</dbReference>
<protein>
    <submittedName>
        <fullName evidence="8">Oncostatin M</fullName>
    </submittedName>
</protein>
<evidence type="ECO:0000256" key="5">
    <source>
        <dbReference type="ARBA" id="ARBA00022729"/>
    </source>
</evidence>
<dbReference type="GO" id="GO:0005147">
    <property type="term" value="F:oncostatin-M receptor binding"/>
    <property type="evidence" value="ECO:0007669"/>
    <property type="project" value="Ensembl"/>
</dbReference>
<dbReference type="AlphaFoldDB" id="A0A8C5ZGD3"/>
<keyword evidence="6" id="KW-1015">Disulfide bond</keyword>
<dbReference type="GO" id="GO:0005125">
    <property type="term" value="F:cytokine activity"/>
    <property type="evidence" value="ECO:0007669"/>
    <property type="project" value="UniProtKB-KW"/>
</dbReference>
<dbReference type="SMART" id="SM00080">
    <property type="entry name" value="LIF_OSM"/>
    <property type="match status" value="1"/>
</dbReference>
<dbReference type="Proteomes" id="UP000694407">
    <property type="component" value="Unplaced"/>
</dbReference>
<sequence>MQAQLTRRTLLSLVLGLLLLSTAAAMRGCSGPYQQLLSQLQRQANLTEDTSSLLEPYIQHQNLDTPILRGSCTEHPGAFPSKDALRGLSKRSFLWTVNATLGRVLKGLVTLQKQLLKPQDLEELETAKRNIQGIRNNIHCMSWLLNGSSDTVEPMPTGPGPWLQLTSALDVFQAKLEGCRFLRGYHRFMGSVGWVFREWGESPSRSRRHSPRRALHKGVLKTKIFRRGKRPVPRGHLPW</sequence>
<gene>
    <name evidence="8" type="primary">OSM</name>
</gene>
<dbReference type="Ensembl" id="ENSMMMT00000016946.1">
    <property type="protein sequence ID" value="ENSMMMP00000014864.1"/>
    <property type="gene ID" value="ENSMMMG00000013236.1"/>
</dbReference>
<evidence type="ECO:0000313" key="8">
    <source>
        <dbReference type="Ensembl" id="ENSMMMP00000014864.1"/>
    </source>
</evidence>
<comment type="similarity">
    <text evidence="2">Belongs to the LIF/OSM family.</text>
</comment>
<feature type="signal peptide" evidence="7">
    <location>
        <begin position="1"/>
        <end position="25"/>
    </location>
</feature>
<proteinExistence type="inferred from homology"/>
<name>A0A8C5ZGD3_MARMA</name>
<comment type="subcellular location">
    <subcellularLocation>
        <location evidence="1">Secreted</location>
    </subcellularLocation>
</comment>
<evidence type="ECO:0000256" key="6">
    <source>
        <dbReference type="ARBA" id="ARBA00023157"/>
    </source>
</evidence>
<dbReference type="GeneID" id="107158508"/>
<dbReference type="InterPro" id="IPR039578">
    <property type="entry name" value="OSM"/>
</dbReference>
<dbReference type="PANTHER" id="PTHR14261">
    <property type="entry name" value="ONCOSTATIN M"/>
    <property type="match status" value="1"/>
</dbReference>
<keyword evidence="4" id="KW-0964">Secreted</keyword>
<keyword evidence="3" id="KW-0202">Cytokine</keyword>
<dbReference type="InterPro" id="IPR001581">
    <property type="entry name" value="Leukemia_IF/oncostatin"/>
</dbReference>
<dbReference type="InterPro" id="IPR009079">
    <property type="entry name" value="4_helix_cytokine-like_core"/>
</dbReference>
<evidence type="ECO:0000313" key="9">
    <source>
        <dbReference type="Proteomes" id="UP000694407"/>
    </source>
</evidence>
<evidence type="ECO:0000256" key="2">
    <source>
        <dbReference type="ARBA" id="ARBA00005971"/>
    </source>
</evidence>
<dbReference type="PROSITE" id="PS00590">
    <property type="entry name" value="LIF_OSM"/>
    <property type="match status" value="1"/>
</dbReference>
<dbReference type="SUPFAM" id="SSF47266">
    <property type="entry name" value="4-helical cytokines"/>
    <property type="match status" value="1"/>
</dbReference>
<dbReference type="GO" id="GO:0008083">
    <property type="term" value="F:growth factor activity"/>
    <property type="evidence" value="ECO:0007669"/>
    <property type="project" value="Ensembl"/>
</dbReference>
<evidence type="ECO:0000256" key="1">
    <source>
        <dbReference type="ARBA" id="ARBA00004613"/>
    </source>
</evidence>
<dbReference type="OrthoDB" id="9837363at2759"/>
<evidence type="ECO:0000256" key="3">
    <source>
        <dbReference type="ARBA" id="ARBA00022514"/>
    </source>
</evidence>
<dbReference type="GO" id="GO:0006955">
    <property type="term" value="P:immune response"/>
    <property type="evidence" value="ECO:0007669"/>
    <property type="project" value="InterPro"/>
</dbReference>
<dbReference type="Gene3D" id="1.20.1250.10">
    <property type="match status" value="1"/>
</dbReference>
<dbReference type="GO" id="GO:0043410">
    <property type="term" value="P:positive regulation of MAPK cascade"/>
    <property type="evidence" value="ECO:0007669"/>
    <property type="project" value="Ensembl"/>
</dbReference>
<dbReference type="GeneTree" id="ENSGT00390000004850"/>
<feature type="chain" id="PRO_5044151143" evidence="7">
    <location>
        <begin position="26"/>
        <end position="239"/>
    </location>
</feature>
<accession>A0A8C5ZGD3</accession>
<dbReference type="GO" id="GO:0038165">
    <property type="term" value="P:oncostatin-M-mediated signaling pathway"/>
    <property type="evidence" value="ECO:0007669"/>
    <property type="project" value="Ensembl"/>
</dbReference>
<evidence type="ECO:0000256" key="4">
    <source>
        <dbReference type="ARBA" id="ARBA00022525"/>
    </source>
</evidence>
<dbReference type="PANTHER" id="PTHR14261:SF0">
    <property type="entry name" value="ONCOSTATIN-M"/>
    <property type="match status" value="1"/>
</dbReference>
<dbReference type="RefSeq" id="XP_015360441.2">
    <property type="nucleotide sequence ID" value="XM_015504955.2"/>
</dbReference>
<dbReference type="GO" id="GO:0051897">
    <property type="term" value="P:positive regulation of phosphatidylinositol 3-kinase/protein kinase B signal transduction"/>
    <property type="evidence" value="ECO:0007669"/>
    <property type="project" value="Ensembl"/>
</dbReference>
<reference evidence="8" key="2">
    <citation type="submission" date="2025-09" db="UniProtKB">
        <authorList>
            <consortium name="Ensembl"/>
        </authorList>
    </citation>
    <scope>IDENTIFICATION</scope>
</reference>
<dbReference type="GO" id="GO:0046888">
    <property type="term" value="P:negative regulation of hormone secretion"/>
    <property type="evidence" value="ECO:0007669"/>
    <property type="project" value="Ensembl"/>
</dbReference>
<dbReference type="GO" id="GO:0008284">
    <property type="term" value="P:positive regulation of cell population proliferation"/>
    <property type="evidence" value="ECO:0007669"/>
    <property type="project" value="Ensembl"/>
</dbReference>
<keyword evidence="5 7" id="KW-0732">Signal</keyword>
<dbReference type="GO" id="GO:0050729">
    <property type="term" value="P:positive regulation of inflammatory response"/>
    <property type="evidence" value="ECO:0007669"/>
    <property type="project" value="Ensembl"/>
</dbReference>
<dbReference type="Pfam" id="PF01291">
    <property type="entry name" value="LIF_OSM"/>
    <property type="match status" value="1"/>
</dbReference>
<reference evidence="8" key="1">
    <citation type="submission" date="2025-08" db="UniProtKB">
        <authorList>
            <consortium name="Ensembl"/>
        </authorList>
    </citation>
    <scope>IDENTIFICATION</scope>
</reference>